<dbReference type="Proteomes" id="UP000007110">
    <property type="component" value="Unassembled WGS sequence"/>
</dbReference>
<evidence type="ECO:0000256" key="3">
    <source>
        <dbReference type="SAM" id="MobiDB-lite"/>
    </source>
</evidence>
<dbReference type="RefSeq" id="XP_030829197.1">
    <property type="nucleotide sequence ID" value="XM_030973337.1"/>
</dbReference>
<dbReference type="EnsemblMetazoa" id="XM_030973336">
    <property type="protein sequence ID" value="XP_030829196"/>
    <property type="gene ID" value="LOC583649"/>
</dbReference>
<dbReference type="PROSITE" id="PS51419">
    <property type="entry name" value="RAB"/>
    <property type="match status" value="1"/>
</dbReference>
<reference evidence="5" key="1">
    <citation type="submission" date="2015-02" db="EMBL/GenBank/DDBJ databases">
        <title>Genome sequencing for Strongylocentrotus purpuratus.</title>
        <authorList>
            <person name="Murali S."/>
            <person name="Liu Y."/>
            <person name="Vee V."/>
            <person name="English A."/>
            <person name="Wang M."/>
            <person name="Skinner E."/>
            <person name="Han Y."/>
            <person name="Muzny D.M."/>
            <person name="Worley K.C."/>
            <person name="Gibbs R.A."/>
        </authorList>
    </citation>
    <scope>NUCLEOTIDE SEQUENCE</scope>
</reference>
<comment type="similarity">
    <text evidence="1">Belongs to the small GTPase superfamily. Rab family.</text>
</comment>
<evidence type="ECO:0000256" key="1">
    <source>
        <dbReference type="ARBA" id="ARBA00006270"/>
    </source>
</evidence>
<accession>A0A7M7ST45</accession>
<dbReference type="InterPro" id="IPR001806">
    <property type="entry name" value="Small_GTPase"/>
</dbReference>
<dbReference type="SUPFAM" id="SSF52540">
    <property type="entry name" value="P-loop containing nucleoside triphosphate hydrolases"/>
    <property type="match status" value="1"/>
</dbReference>
<evidence type="ECO:0000256" key="2">
    <source>
        <dbReference type="ARBA" id="ARBA00022741"/>
    </source>
</evidence>
<dbReference type="PROSITE" id="PS51421">
    <property type="entry name" value="RAS"/>
    <property type="match status" value="1"/>
</dbReference>
<dbReference type="RefSeq" id="XP_030829196.1">
    <property type="nucleotide sequence ID" value="XM_030973336.1"/>
</dbReference>
<dbReference type="GO" id="GO:0003924">
    <property type="term" value="F:GTPase activity"/>
    <property type="evidence" value="ECO:0000318"/>
    <property type="project" value="GO_Central"/>
</dbReference>
<dbReference type="InterPro" id="IPR005225">
    <property type="entry name" value="Small_GTP-bd"/>
</dbReference>
<protein>
    <submittedName>
        <fullName evidence="4">Uncharacterized protein</fullName>
    </submittedName>
</protein>
<evidence type="ECO:0000313" key="5">
    <source>
        <dbReference type="Proteomes" id="UP000007110"/>
    </source>
</evidence>
<dbReference type="EnsemblMetazoa" id="XM_030973338">
    <property type="protein sequence ID" value="XP_030829198"/>
    <property type="gene ID" value="LOC583649"/>
</dbReference>
<dbReference type="CDD" id="cd00154">
    <property type="entry name" value="Rab"/>
    <property type="match status" value="1"/>
</dbReference>
<dbReference type="SMART" id="SM00176">
    <property type="entry name" value="RAN"/>
    <property type="match status" value="1"/>
</dbReference>
<dbReference type="SMART" id="SM00173">
    <property type="entry name" value="RAS"/>
    <property type="match status" value="1"/>
</dbReference>
<keyword evidence="5" id="KW-1185">Reference proteome</keyword>
<dbReference type="OMA" id="TCHEISA"/>
<dbReference type="EnsemblMetazoa" id="XM_030973337">
    <property type="protein sequence ID" value="XP_030829197"/>
    <property type="gene ID" value="LOC583649"/>
</dbReference>
<dbReference type="OrthoDB" id="63533at2759"/>
<keyword evidence="2" id="KW-0547">Nucleotide-binding</keyword>
<dbReference type="Pfam" id="PF00071">
    <property type="entry name" value="Ras"/>
    <property type="match status" value="1"/>
</dbReference>
<dbReference type="NCBIfam" id="TIGR00231">
    <property type="entry name" value="small_GTP"/>
    <property type="match status" value="1"/>
</dbReference>
<dbReference type="GeneID" id="583649"/>
<dbReference type="PRINTS" id="PR00449">
    <property type="entry name" value="RASTRNSFRMNG"/>
</dbReference>
<proteinExistence type="inferred from homology"/>
<dbReference type="Gene3D" id="3.40.50.300">
    <property type="entry name" value="P-loop containing nucleotide triphosphate hydrolases"/>
    <property type="match status" value="1"/>
</dbReference>
<evidence type="ECO:0000313" key="4">
    <source>
        <dbReference type="EnsemblMetazoa" id="XP_030829198"/>
    </source>
</evidence>
<dbReference type="FunFam" id="3.40.50.300:FF:000808">
    <property type="entry name" value="Small GTP-binding protein, putative"/>
    <property type="match status" value="1"/>
</dbReference>
<dbReference type="GO" id="GO:0005525">
    <property type="term" value="F:GTP binding"/>
    <property type="evidence" value="ECO:0000318"/>
    <property type="project" value="GO_Central"/>
</dbReference>
<dbReference type="InterPro" id="IPR027417">
    <property type="entry name" value="P-loop_NTPase"/>
</dbReference>
<dbReference type="PANTHER" id="PTHR47978">
    <property type="match status" value="1"/>
</dbReference>
<dbReference type="AlphaFoldDB" id="A0A7M7ST45"/>
<sequence>MKALEAKVVILGNEGVGKTSIVVRYVGKIFSNQVSPTVGASFFTFKMNVDNHRVKLHLWDTAGQERFKAMAPMYYRKANAAFIVYDITDSKTFENMKFWAEELEQNIDGPIVMCILGNKSDLADHRQVSSEEGLHYAASIGALFFETSALKDEGISEAFLRVALALISLASSTSISGMTVKPYDTSRRQSADITAFPPHLQLLRDKIREDGTLREDDYDEEEEMERNGRGCCGT</sequence>
<dbReference type="PROSITE" id="PS51417">
    <property type="entry name" value="ARF"/>
    <property type="match status" value="1"/>
</dbReference>
<dbReference type="RefSeq" id="XP_030829198.1">
    <property type="nucleotide sequence ID" value="XM_030973338.1"/>
</dbReference>
<dbReference type="SMART" id="SM00174">
    <property type="entry name" value="RHO"/>
    <property type="match status" value="1"/>
</dbReference>
<dbReference type="InParanoid" id="A0A7M7ST45"/>
<dbReference type="PROSITE" id="PS51420">
    <property type="entry name" value="RHO"/>
    <property type="match status" value="1"/>
</dbReference>
<reference evidence="4" key="2">
    <citation type="submission" date="2021-01" db="UniProtKB">
        <authorList>
            <consortium name="EnsemblMetazoa"/>
        </authorList>
    </citation>
    <scope>IDENTIFICATION</scope>
</reference>
<dbReference type="GO" id="GO:0016192">
    <property type="term" value="P:vesicle-mediated transport"/>
    <property type="evidence" value="ECO:0000318"/>
    <property type="project" value="GO_Central"/>
</dbReference>
<organism evidence="4 5">
    <name type="scientific">Strongylocentrotus purpuratus</name>
    <name type="common">Purple sea urchin</name>
    <dbReference type="NCBI Taxonomy" id="7668"/>
    <lineage>
        <taxon>Eukaryota</taxon>
        <taxon>Metazoa</taxon>
        <taxon>Echinodermata</taxon>
        <taxon>Eleutherozoa</taxon>
        <taxon>Echinozoa</taxon>
        <taxon>Echinoidea</taxon>
        <taxon>Euechinoidea</taxon>
        <taxon>Echinacea</taxon>
        <taxon>Camarodonta</taxon>
        <taxon>Echinidea</taxon>
        <taxon>Strongylocentrotidae</taxon>
        <taxon>Strongylocentrotus</taxon>
    </lineage>
</organism>
<dbReference type="KEGG" id="spu:583649"/>
<feature type="region of interest" description="Disordered" evidence="3">
    <location>
        <begin position="211"/>
        <end position="234"/>
    </location>
</feature>
<name>A0A7M7ST45_STRPU</name>
<dbReference type="SMART" id="SM00175">
    <property type="entry name" value="RAB"/>
    <property type="match status" value="1"/>
</dbReference>